<dbReference type="EMBL" id="JANIBJ010000002">
    <property type="protein sequence ID" value="MCQ8102730.1"/>
    <property type="molecule type" value="Genomic_DNA"/>
</dbReference>
<evidence type="ECO:0000256" key="7">
    <source>
        <dbReference type="ARBA" id="ARBA00035036"/>
    </source>
</evidence>
<dbReference type="RefSeq" id="WP_256600344.1">
    <property type="nucleotide sequence ID" value="NZ_JANIBJ010000002.1"/>
</dbReference>
<dbReference type="Pfam" id="PF04095">
    <property type="entry name" value="NAPRTase"/>
    <property type="match status" value="1"/>
</dbReference>
<dbReference type="Proteomes" id="UP001524499">
    <property type="component" value="Unassembled WGS sequence"/>
</dbReference>
<comment type="similarity">
    <text evidence="1">Belongs to the NAPRTase family.</text>
</comment>
<evidence type="ECO:0000259" key="9">
    <source>
        <dbReference type="Pfam" id="PF04095"/>
    </source>
</evidence>
<dbReference type="InterPro" id="IPR016471">
    <property type="entry name" value="Nicotinamide_PRibTrfase"/>
</dbReference>
<feature type="domain" description="Nicotinate/nicotinamide phosphoribosyltransferase" evidence="9">
    <location>
        <begin position="173"/>
        <end position="444"/>
    </location>
</feature>
<dbReference type="SUPFAM" id="SSF51690">
    <property type="entry name" value="Nicotinate/Quinolinate PRTase C-terminal domain-like"/>
    <property type="match status" value="1"/>
</dbReference>
<keyword evidence="11" id="KW-0436">Ligase</keyword>
<keyword evidence="4" id="KW-0808">Transferase</keyword>
<name>A0ABT1TB88_9GAMM</name>
<dbReference type="EC" id="2.4.2.12" evidence="6"/>
<evidence type="ECO:0000313" key="12">
    <source>
        <dbReference type="Proteomes" id="UP001524499"/>
    </source>
</evidence>
<dbReference type="PIRSF" id="PIRSF005943">
    <property type="entry name" value="NMPRT"/>
    <property type="match status" value="1"/>
</dbReference>
<protein>
    <recommendedName>
        <fullName evidence="7">Nicotinamide phosphoribosyltransferase</fullName>
        <ecNumber evidence="6">2.4.2.12</ecNumber>
    </recommendedName>
</protein>
<feature type="domain" description="Nicotinamide phosphoribosyltransferase N-terminal" evidence="10">
    <location>
        <begin position="7"/>
        <end position="100"/>
    </location>
</feature>
<dbReference type="InterPro" id="IPR013785">
    <property type="entry name" value="Aldolase_TIM"/>
</dbReference>
<keyword evidence="12" id="KW-1185">Reference proteome</keyword>
<dbReference type="Gene3D" id="3.20.20.70">
    <property type="entry name" value="Aldolase class I"/>
    <property type="match status" value="1"/>
</dbReference>
<dbReference type="PANTHER" id="PTHR43816">
    <property type="entry name" value="NICOTINAMIDE PHOSPHORIBOSYLTRANSFERASE"/>
    <property type="match status" value="1"/>
</dbReference>
<evidence type="ECO:0000256" key="6">
    <source>
        <dbReference type="ARBA" id="ARBA00035024"/>
    </source>
</evidence>
<proteinExistence type="inferred from homology"/>
<evidence type="ECO:0000313" key="11">
    <source>
        <dbReference type="EMBL" id="MCQ8102730.1"/>
    </source>
</evidence>
<accession>A0ABT1TB88</accession>
<dbReference type="InterPro" id="IPR041525">
    <property type="entry name" value="N/Namide_PRibTrfase"/>
</dbReference>
<comment type="pathway">
    <text evidence="5">Cofactor biosynthesis; NAD(+) biosynthesis; nicotinamide D-ribonucleotide from 5-phospho-alpha-D-ribose 1-diphosphate and nicotinamide: step 1/1.</text>
</comment>
<dbReference type="PANTHER" id="PTHR43816:SF1">
    <property type="entry name" value="NICOTINAMIDE PHOSPHORIBOSYLTRANSFERASE"/>
    <property type="match status" value="1"/>
</dbReference>
<evidence type="ECO:0000256" key="2">
    <source>
        <dbReference type="ARBA" id="ARBA00022642"/>
    </source>
</evidence>
<gene>
    <name evidence="11" type="ORF">NP590_01325</name>
</gene>
<dbReference type="InterPro" id="IPR041529">
    <property type="entry name" value="DUF5598"/>
</dbReference>
<evidence type="ECO:0000256" key="4">
    <source>
        <dbReference type="ARBA" id="ARBA00022679"/>
    </source>
</evidence>
<dbReference type="GO" id="GO:0004516">
    <property type="term" value="F:nicotinate phosphoribosyltransferase activity"/>
    <property type="evidence" value="ECO:0007669"/>
    <property type="project" value="UniProtKB-EC"/>
</dbReference>
<sequence>MHALSDNLILNTDSYKSSHFWQYPPGTQFVSSYVESRGGDYPNIVFFGLQMFIKDYLLKPVTAAMLDEAEVILNAHGVPFNRPGWQYIVDTHGGYLPLHIQAMPEGMVTEPSQVMMQIVNTDPNCYWLTSYLETMILRAAWYGTTVATRSHACKQLIARYLKETGADLSGLDFKLHDFGARGVSSFESAAIAGLAHLVNFKGTDTLSAVLAAKRYYNESGMPAYSIPAAEHSTITAWGREREADAYQNMLNQFIGKDKLVAVVSDSYDLWQALDLWGSRFKRQIVESGGRLVVRPDSGDPVEVVLKTVQKLEQHFGAESVNGYRLLHPAVRVIQGDGVNINSIGQILENLKQHGYSADNLAFGMGAGLLQKLDRDTLKFAMKASAICISDSWQDVYKDPVTDPGKQSKRGRLALVRDDAGRLQTIREQDLGERENLLRSVYRNGELLIDETLSEVRSRAV</sequence>
<comment type="catalytic activity">
    <reaction evidence="8">
        <text>beta-nicotinamide D-ribonucleotide + diphosphate = 5-phospho-alpha-D-ribose 1-diphosphate + nicotinamide + H(+)</text>
        <dbReference type="Rhea" id="RHEA:16149"/>
        <dbReference type="ChEBI" id="CHEBI:14649"/>
        <dbReference type="ChEBI" id="CHEBI:15378"/>
        <dbReference type="ChEBI" id="CHEBI:17154"/>
        <dbReference type="ChEBI" id="CHEBI:33019"/>
        <dbReference type="ChEBI" id="CHEBI:58017"/>
        <dbReference type="EC" id="2.4.2.12"/>
    </reaction>
    <physiologicalReaction direction="right-to-left" evidence="8">
        <dbReference type="Rhea" id="RHEA:16151"/>
    </physiologicalReaction>
</comment>
<evidence type="ECO:0000256" key="5">
    <source>
        <dbReference type="ARBA" id="ARBA00035007"/>
    </source>
</evidence>
<organism evidence="11 12">
    <name type="scientific">Methylomonas subterranea</name>
    <dbReference type="NCBI Taxonomy" id="2952225"/>
    <lineage>
        <taxon>Bacteria</taxon>
        <taxon>Pseudomonadati</taxon>
        <taxon>Pseudomonadota</taxon>
        <taxon>Gammaproteobacteria</taxon>
        <taxon>Methylococcales</taxon>
        <taxon>Methylococcaceae</taxon>
        <taxon>Methylomonas</taxon>
    </lineage>
</organism>
<comment type="caution">
    <text evidence="11">The sequence shown here is derived from an EMBL/GenBank/DDBJ whole genome shotgun (WGS) entry which is preliminary data.</text>
</comment>
<evidence type="ECO:0000256" key="3">
    <source>
        <dbReference type="ARBA" id="ARBA00022676"/>
    </source>
</evidence>
<dbReference type="NCBIfam" id="NF006629">
    <property type="entry name" value="PRK09198.1"/>
    <property type="match status" value="1"/>
</dbReference>
<reference evidence="11 12" key="1">
    <citation type="submission" date="2022-07" db="EMBL/GenBank/DDBJ databases">
        <title>Methylomonas rivi sp. nov., Methylomonas rosea sp. nov., Methylomonas aureus sp. nov. and Methylomonas subterranea sp. nov., four novel methanotrophs isolated from a freshwater creek and the deep terrestrial subsurface.</title>
        <authorList>
            <person name="Abin C."/>
            <person name="Sankaranarayanan K."/>
            <person name="Garner C."/>
            <person name="Sindelar R."/>
            <person name="Kotary K."/>
            <person name="Garner R."/>
            <person name="Barclay S."/>
            <person name="Lawson P."/>
            <person name="Krumholz L."/>
        </authorList>
    </citation>
    <scope>NUCLEOTIDE SEQUENCE [LARGE SCALE GENOMIC DNA]</scope>
    <source>
        <strain evidence="11 12">SURF-2</strain>
    </source>
</reference>
<dbReference type="GO" id="GO:0016757">
    <property type="term" value="F:glycosyltransferase activity"/>
    <property type="evidence" value="ECO:0007669"/>
    <property type="project" value="UniProtKB-KW"/>
</dbReference>
<dbReference type="Pfam" id="PF18127">
    <property type="entry name" value="NAMPT_N"/>
    <property type="match status" value="1"/>
</dbReference>
<keyword evidence="3 11" id="KW-0328">Glycosyltransferase</keyword>
<evidence type="ECO:0000256" key="8">
    <source>
        <dbReference type="ARBA" id="ARBA00047835"/>
    </source>
</evidence>
<evidence type="ECO:0000259" key="10">
    <source>
        <dbReference type="Pfam" id="PF18127"/>
    </source>
</evidence>
<dbReference type="CDD" id="cd01569">
    <property type="entry name" value="PBEF_like"/>
    <property type="match status" value="1"/>
</dbReference>
<dbReference type="InterPro" id="IPR036068">
    <property type="entry name" value="Nicotinate_pribotase-like_C"/>
</dbReference>
<keyword evidence="2" id="KW-0662">Pyridine nucleotide biosynthesis</keyword>
<evidence type="ECO:0000256" key="1">
    <source>
        <dbReference type="ARBA" id="ARBA00010897"/>
    </source>
</evidence>